<dbReference type="AlphaFoldDB" id="A0A1L3LHL8"/>
<proteinExistence type="predicted"/>
<organism evidence="2 3">
    <name type="scientific">Sinorhizobium americanum</name>
    <dbReference type="NCBI Taxonomy" id="194963"/>
    <lineage>
        <taxon>Bacteria</taxon>
        <taxon>Pseudomonadati</taxon>
        <taxon>Pseudomonadota</taxon>
        <taxon>Alphaproteobacteria</taxon>
        <taxon>Hyphomicrobiales</taxon>
        <taxon>Rhizobiaceae</taxon>
        <taxon>Sinorhizobium/Ensifer group</taxon>
        <taxon>Sinorhizobium</taxon>
    </lineage>
</organism>
<evidence type="ECO:0000313" key="2">
    <source>
        <dbReference type="EMBL" id="APG89577.1"/>
    </source>
</evidence>
<evidence type="ECO:0000313" key="3">
    <source>
        <dbReference type="Proteomes" id="UP000182306"/>
    </source>
</evidence>
<evidence type="ECO:0008006" key="4">
    <source>
        <dbReference type="Google" id="ProtNLM"/>
    </source>
</evidence>
<evidence type="ECO:0000256" key="1">
    <source>
        <dbReference type="ARBA" id="ARBA00022649"/>
    </source>
</evidence>
<protein>
    <recommendedName>
        <fullName evidence="4">Post-segregation antitoxin CcdA</fullName>
    </recommendedName>
</protein>
<accession>A0A1L3LHL8</accession>
<dbReference type="KEGG" id="same:SAMCFNEI73_Ch0243"/>
<keyword evidence="3" id="KW-1185">Reference proteome</keyword>
<name>A0A1L3LHL8_9HYPH</name>
<sequence>MRIFMGADMKRSIARRPTNLSLDGDLLSQARDLKINVSRAAEEGIAQAVRAEQERLWRVENAKSIADANDFVEKRGLPLAKLRQF</sequence>
<gene>
    <name evidence="2" type="ORF">SAMCFNEI73_Ch0243</name>
</gene>
<dbReference type="EMBL" id="CP013107">
    <property type="protein sequence ID" value="APG89577.1"/>
    <property type="molecule type" value="Genomic_DNA"/>
</dbReference>
<dbReference type="Proteomes" id="UP000182306">
    <property type="component" value="Chromosome"/>
</dbReference>
<keyword evidence="1" id="KW-1277">Toxin-antitoxin system</keyword>
<dbReference type="InterPro" id="IPR009956">
    <property type="entry name" value="Post-segregation_anti-tox_CcdA"/>
</dbReference>
<dbReference type="STRING" id="194963.SAMCFNEI73_Ch0243"/>
<dbReference type="Pfam" id="PF07362">
    <property type="entry name" value="CcdA"/>
    <property type="match status" value="1"/>
</dbReference>
<reference evidence="2 3" key="1">
    <citation type="submission" date="2015-10" db="EMBL/GenBank/DDBJ databases">
        <title>Genomic differences between typical nodule nitrogen-fixing rhizobial strains and those coming from bean seeds.</title>
        <authorList>
            <person name="Peralta H."/>
            <person name="Aguilar-Vera A."/>
            <person name="Diaz R."/>
            <person name="Mora Y."/>
            <person name="Martinez-Batallar G."/>
            <person name="Salazar E."/>
            <person name="Vargas-Lagunas C."/>
            <person name="Encarnacion S."/>
            <person name="Girard L."/>
            <person name="Mora J."/>
        </authorList>
    </citation>
    <scope>NUCLEOTIDE SEQUENCE [LARGE SCALE GENOMIC DNA]</scope>
    <source>
        <strain evidence="2 3">CFNEI 73</strain>
    </source>
</reference>